<feature type="domain" description="EGF-like" evidence="3">
    <location>
        <begin position="424"/>
        <end position="461"/>
    </location>
</feature>
<evidence type="ECO:0000256" key="1">
    <source>
        <dbReference type="PROSITE-ProRule" id="PRU00076"/>
    </source>
</evidence>
<dbReference type="PROSITE" id="PS00022">
    <property type="entry name" value="EGF_1"/>
    <property type="match status" value="5"/>
</dbReference>
<feature type="transmembrane region" description="Helical" evidence="2">
    <location>
        <begin position="82"/>
        <end position="101"/>
    </location>
</feature>
<feature type="transmembrane region" description="Helical" evidence="2">
    <location>
        <begin position="921"/>
        <end position="943"/>
    </location>
</feature>
<dbReference type="GO" id="GO:0008028">
    <property type="term" value="F:monocarboxylic acid transmembrane transporter activity"/>
    <property type="evidence" value="ECO:0007669"/>
    <property type="project" value="TreeGrafter"/>
</dbReference>
<dbReference type="Proteomes" id="UP001054837">
    <property type="component" value="Unassembled WGS sequence"/>
</dbReference>
<evidence type="ECO:0000313" key="5">
    <source>
        <dbReference type="Proteomes" id="UP001054837"/>
    </source>
</evidence>
<dbReference type="CDD" id="cd17352">
    <property type="entry name" value="MFS_MCT_SLC16"/>
    <property type="match status" value="1"/>
</dbReference>
<dbReference type="PROSITE" id="PS50026">
    <property type="entry name" value="EGF_3"/>
    <property type="match status" value="5"/>
</dbReference>
<dbReference type="PANTHER" id="PTHR11360">
    <property type="entry name" value="MONOCARBOXYLATE TRANSPORTER"/>
    <property type="match status" value="1"/>
</dbReference>
<dbReference type="Pfam" id="PF07690">
    <property type="entry name" value="MFS_1"/>
    <property type="match status" value="1"/>
</dbReference>
<evidence type="ECO:0000256" key="2">
    <source>
        <dbReference type="SAM" id="Phobius"/>
    </source>
</evidence>
<feature type="transmembrane region" description="Helical" evidence="2">
    <location>
        <begin position="12"/>
        <end position="40"/>
    </location>
</feature>
<protein>
    <submittedName>
        <fullName evidence="4">Monocarboxylate transporter 12</fullName>
    </submittedName>
</protein>
<dbReference type="SUPFAM" id="SSF57196">
    <property type="entry name" value="EGF/Laminin"/>
    <property type="match status" value="3"/>
</dbReference>
<comment type="caution">
    <text evidence="1">Lacks conserved residue(s) required for the propagation of feature annotation.</text>
</comment>
<dbReference type="PROSITE" id="PS01186">
    <property type="entry name" value="EGF_2"/>
    <property type="match status" value="1"/>
</dbReference>
<feature type="transmembrane region" description="Helical" evidence="2">
    <location>
        <begin position="107"/>
        <end position="126"/>
    </location>
</feature>
<dbReference type="Gene3D" id="2.10.25.10">
    <property type="entry name" value="Laminin"/>
    <property type="match status" value="3"/>
</dbReference>
<dbReference type="EMBL" id="BPLQ01009040">
    <property type="protein sequence ID" value="GIY41274.1"/>
    <property type="molecule type" value="Genomic_DNA"/>
</dbReference>
<feature type="domain" description="EGF-like" evidence="3">
    <location>
        <begin position="876"/>
        <end position="906"/>
    </location>
</feature>
<dbReference type="PANTHER" id="PTHR11360:SF284">
    <property type="entry name" value="EG:103B4.3 PROTEIN-RELATED"/>
    <property type="match status" value="1"/>
</dbReference>
<organism evidence="4 5">
    <name type="scientific">Caerostris darwini</name>
    <dbReference type="NCBI Taxonomy" id="1538125"/>
    <lineage>
        <taxon>Eukaryota</taxon>
        <taxon>Metazoa</taxon>
        <taxon>Ecdysozoa</taxon>
        <taxon>Arthropoda</taxon>
        <taxon>Chelicerata</taxon>
        <taxon>Arachnida</taxon>
        <taxon>Araneae</taxon>
        <taxon>Araneomorphae</taxon>
        <taxon>Entelegynae</taxon>
        <taxon>Araneoidea</taxon>
        <taxon>Araneidae</taxon>
        <taxon>Caerostris</taxon>
    </lineage>
</organism>
<dbReference type="InterPro" id="IPR000742">
    <property type="entry name" value="EGF"/>
</dbReference>
<dbReference type="AlphaFoldDB" id="A0AAV4T7W1"/>
<feature type="disulfide bond" evidence="1">
    <location>
        <begin position="619"/>
        <end position="628"/>
    </location>
</feature>
<feature type="domain" description="EGF-like" evidence="3">
    <location>
        <begin position="676"/>
        <end position="712"/>
    </location>
</feature>
<dbReference type="InterPro" id="IPR050327">
    <property type="entry name" value="Proton-linked_MCT"/>
</dbReference>
<keyword evidence="1" id="KW-0245">EGF-like domain</keyword>
<feature type="transmembrane region" description="Helical" evidence="2">
    <location>
        <begin position="366"/>
        <end position="386"/>
    </location>
</feature>
<feature type="disulfide bond" evidence="1">
    <location>
        <begin position="451"/>
        <end position="460"/>
    </location>
</feature>
<feature type="domain" description="EGF-like" evidence="3">
    <location>
        <begin position="592"/>
        <end position="629"/>
    </location>
</feature>
<dbReference type="InterPro" id="IPR036259">
    <property type="entry name" value="MFS_trans_sf"/>
</dbReference>
<feature type="transmembrane region" description="Helical" evidence="2">
    <location>
        <begin position="271"/>
        <end position="293"/>
    </location>
</feature>
<dbReference type="Pfam" id="PF00008">
    <property type="entry name" value="EGF"/>
    <property type="match status" value="2"/>
</dbReference>
<feature type="transmembrane region" description="Helical" evidence="2">
    <location>
        <begin position="169"/>
        <end position="190"/>
    </location>
</feature>
<dbReference type="Gene3D" id="1.20.1250.20">
    <property type="entry name" value="MFS general substrate transporter like domains"/>
    <property type="match status" value="1"/>
</dbReference>
<name>A0AAV4T7W1_9ARAC</name>
<evidence type="ECO:0000313" key="4">
    <source>
        <dbReference type="EMBL" id="GIY41274.1"/>
    </source>
</evidence>
<evidence type="ECO:0000259" key="3">
    <source>
        <dbReference type="PROSITE" id="PS50026"/>
    </source>
</evidence>
<accession>A0AAV4T7W1</accession>
<keyword evidence="2" id="KW-1133">Transmembrane helix</keyword>
<feature type="domain" description="EGF-like" evidence="3">
    <location>
        <begin position="507"/>
        <end position="543"/>
    </location>
</feature>
<dbReference type="InterPro" id="IPR011701">
    <property type="entry name" value="MFS"/>
</dbReference>
<keyword evidence="1" id="KW-1015">Disulfide bond</keyword>
<keyword evidence="5" id="KW-1185">Reference proteome</keyword>
<comment type="caution">
    <text evidence="4">The sequence shown here is derived from an EMBL/GenBank/DDBJ whole genome shotgun (WGS) entry which is preliminary data.</text>
</comment>
<dbReference type="SMART" id="SM00181">
    <property type="entry name" value="EGF"/>
    <property type="match status" value="8"/>
</dbReference>
<dbReference type="SUPFAM" id="SSF103473">
    <property type="entry name" value="MFS general substrate transporter"/>
    <property type="match status" value="1"/>
</dbReference>
<feature type="transmembrane region" description="Helical" evidence="2">
    <location>
        <begin position="338"/>
        <end position="360"/>
    </location>
</feature>
<gene>
    <name evidence="4" type="primary">slc16a12</name>
    <name evidence="4" type="ORF">CDAR_303861</name>
</gene>
<keyword evidence="2" id="KW-0812">Transmembrane</keyword>
<feature type="disulfide bond" evidence="1">
    <location>
        <begin position="533"/>
        <end position="542"/>
    </location>
</feature>
<feature type="transmembrane region" description="Helical" evidence="2">
    <location>
        <begin position="55"/>
        <end position="75"/>
    </location>
</feature>
<feature type="disulfide bond" evidence="1">
    <location>
        <begin position="896"/>
        <end position="905"/>
    </location>
</feature>
<feature type="transmembrane region" description="Helical" evidence="2">
    <location>
        <begin position="138"/>
        <end position="157"/>
    </location>
</feature>
<feature type="disulfide bond" evidence="1">
    <location>
        <begin position="702"/>
        <end position="711"/>
    </location>
</feature>
<proteinExistence type="predicted"/>
<keyword evidence="2" id="KW-0472">Membrane</keyword>
<sequence>MVTENSSIPDGGWGWIVVMASFMVCLMVGGTTCTFGLFYYEFLSYYGESKGKTSWIASIMVATSYCVGPLSSALANRFGCRVIAIIGSIIAAVGLIISTQAPNVLTLYFTIGILTGGGFGLMYLPAIVMVSTYFDKKLALATGLAVCGTGLGIFVLAPLTEYLLKIMGWQWTMAVIAALVLSSVISGALFRPVVYCPQKEPSSNSSFVKQNSNTHIIPSIEFINIEQRTDLNFSPRSDFEAGTTNKEHNFLGKIWNSFREVMDFSLLNDPVFLLFGISNLLTNIGLIVPYIYIKNLVLEAGIASTEKASFLLSVIGISNTIGRIVLGYLSDKSCFNRLWIFNTCLLICGISVVLACFTFSYALIAAYLSIFGVTSVFIYICAQILLRSGLNAKAVSIHKLPAEALAEVNYNNGDMVHTLKNSSWREPCLWNSDCENGGACEDQGEFKLCQCKQGVIGDKCEFVRDCFNKYVKCREERGTCSYDVENEKAVCTCSGNKALHPYENICKETCRADDDCQNNGICKEKGGNGFCECKPEIKGDRCETIYDCTSGKYKNCKGENGTCSYNFQINAAECICPHDKKLHDKENICKVSIEACLDDTDCQNGGSCIAVGESKFCQCKDGVTGDRCQTVVDCDSGNFKNCKGDNGTCFYDQQRKTAACNCRFNKTFDPFDGICKETCRDDSDCQNGGSCRAVGESKFCQCKDGVIGDRCQTVIDCISGKYRKCKGENGSCSYDQQRNTVVCHCPDNKTFNRYEGICKVERNTTTVRTTNSPSLMTTILMSTSSECYCGRHSYSCFYDAFLGKVCRCLYGYIQVNGSCTAIKYNTSTTEKPITTSRDCDCGKNSYYCHFDWSGTKVCDCNYGYVQIDGYCTGICNDDKCLHGQCQVHGQVYRCKCYEGYSGSRCENKIQTKPDYQMMWRILILSFIVAMFLMMSIMLCITLRQRKK</sequence>
<reference evidence="4 5" key="1">
    <citation type="submission" date="2021-06" db="EMBL/GenBank/DDBJ databases">
        <title>Caerostris darwini draft genome.</title>
        <authorList>
            <person name="Kono N."/>
            <person name="Arakawa K."/>
        </authorList>
    </citation>
    <scope>NUCLEOTIDE SEQUENCE [LARGE SCALE GENOMIC DNA]</scope>
</reference>